<feature type="region of interest" description="Disordered" evidence="1">
    <location>
        <begin position="673"/>
        <end position="695"/>
    </location>
</feature>
<evidence type="ECO:0000313" key="3">
    <source>
        <dbReference type="Proteomes" id="UP000694865"/>
    </source>
</evidence>
<evidence type="ECO:0000256" key="2">
    <source>
        <dbReference type="SAM" id="Phobius"/>
    </source>
</evidence>
<feature type="region of interest" description="Disordered" evidence="1">
    <location>
        <begin position="737"/>
        <end position="796"/>
    </location>
</feature>
<dbReference type="Proteomes" id="UP000694865">
    <property type="component" value="Unplaced"/>
</dbReference>
<feature type="compositionally biased region" description="Low complexity" evidence="1">
    <location>
        <begin position="673"/>
        <end position="682"/>
    </location>
</feature>
<feature type="region of interest" description="Disordered" evidence="1">
    <location>
        <begin position="175"/>
        <end position="219"/>
    </location>
</feature>
<evidence type="ECO:0000313" key="4">
    <source>
        <dbReference type="RefSeq" id="XP_006812569.1"/>
    </source>
</evidence>
<feature type="compositionally biased region" description="Basic residues" evidence="1">
    <location>
        <begin position="112"/>
        <end position="125"/>
    </location>
</feature>
<name>A0ABM0LXS8_SACKO</name>
<feature type="region of interest" description="Disordered" evidence="1">
    <location>
        <begin position="95"/>
        <end position="144"/>
    </location>
</feature>
<dbReference type="GeneID" id="102807676"/>
<evidence type="ECO:0000256" key="1">
    <source>
        <dbReference type="SAM" id="MobiDB-lite"/>
    </source>
</evidence>
<feature type="compositionally biased region" description="Polar residues" evidence="1">
    <location>
        <begin position="188"/>
        <end position="199"/>
    </location>
</feature>
<accession>A0ABM0LXS8</accession>
<gene>
    <name evidence="4" type="primary">LOC102807676</name>
</gene>
<sequence length="852" mass="95658">MSLKLRMNLITSSSRWEPSSAVRCITGSLMVCGIIGILIGSLMIVLSFLESDHPQLQSSYRLAGIIILGTSPLLILASFSIFYIARAIKRPKRKRETRARMHFALGTDPSPKKKKNKKRKHKRSKDKGPSFKPLLSKWQDQIHPHKEINKEAKENKQKEEQRKQQQEKKIEQYELQEQPSQQDHHNTQQHNYNQDTISDSKLPHSHQPKESAPSQNLSQEDAARILNKRGHASKINNRKINEQIELAMKEATSTSRGRARLLQLPLLSNQDEAGQAHTAGQQKQTMQSNSSPSVDIRNSNQRGDISYSSASSVTNEVPEIRKPDAPPSPRDPKRKVRNKPVPPPRQGSSAKHEPESNCVAVNNNDSRCTCYLMKKKQHISPPDVGYNSNHSEQPTPMTSTPVAPQLITSRVAVSQISSNAPQGATFFPPDVRGHMTSPPREYDVYSLYDVAPRREGRIIKDQYSTSFRTPDRRFEDELFLNKSEFTNNVHVISAELHPVPSWKKQKTSMKNADDGFNLFSKDTVNITPNMNIDDTQFPSLGSPESEVRGSRAVQRQEASHTLPQTSKVRSHLKYGVKVLPETINITRKDKNKKMIHLSEAAYNKVPLHQNSSAPCQRSSVKREPMKLELVETDIGGPLVMGIDIGNEQLYADQQKKAISSWVMQSCRRNLSASSEELTTSSTQDDKDAGYSSGSLRQDMYRLLSSPSSDDWENNRFPELQGRTTNQVFSPIRTEEPVTGISNAGADCTSTDENAEETVVAVPRRKRSRPLSWHQRYSYHSDSKSGTSRRPSSVHSDCSTFTSVTRNSQSSSGSLFSNNGVLSTVSSPRSSLCITSDADLFDDVTDDERYTYV</sequence>
<feature type="region of interest" description="Disordered" evidence="1">
    <location>
        <begin position="272"/>
        <end position="361"/>
    </location>
</feature>
<dbReference type="RefSeq" id="XP_006812569.1">
    <property type="nucleotide sequence ID" value="XM_006812506.1"/>
</dbReference>
<organism evidence="3 4">
    <name type="scientific">Saccoglossus kowalevskii</name>
    <name type="common">Acorn worm</name>
    <dbReference type="NCBI Taxonomy" id="10224"/>
    <lineage>
        <taxon>Eukaryota</taxon>
        <taxon>Metazoa</taxon>
        <taxon>Hemichordata</taxon>
        <taxon>Enteropneusta</taxon>
        <taxon>Harrimaniidae</taxon>
        <taxon>Saccoglossus</taxon>
    </lineage>
</organism>
<keyword evidence="2" id="KW-0812">Transmembrane</keyword>
<keyword evidence="2" id="KW-1133">Transmembrane helix</keyword>
<protein>
    <submittedName>
        <fullName evidence="4">Serine/arginine repetitive matrix protein 4-like</fullName>
    </submittedName>
</protein>
<feature type="compositionally biased region" description="Polar residues" evidence="1">
    <location>
        <begin position="272"/>
        <end position="315"/>
    </location>
</feature>
<keyword evidence="3" id="KW-1185">Reference proteome</keyword>
<reference evidence="4" key="1">
    <citation type="submission" date="2025-08" db="UniProtKB">
        <authorList>
            <consortium name="RefSeq"/>
        </authorList>
    </citation>
    <scope>IDENTIFICATION</scope>
    <source>
        <tissue evidence="4">Testes</tissue>
    </source>
</reference>
<feature type="transmembrane region" description="Helical" evidence="2">
    <location>
        <begin position="60"/>
        <end position="85"/>
    </location>
</feature>
<feature type="compositionally biased region" description="Polar residues" evidence="1">
    <location>
        <begin position="777"/>
        <end position="796"/>
    </location>
</feature>
<proteinExistence type="predicted"/>
<feature type="transmembrane region" description="Helical" evidence="2">
    <location>
        <begin position="21"/>
        <end position="48"/>
    </location>
</feature>
<keyword evidence="2" id="KW-0472">Membrane</keyword>